<comment type="similarity">
    <text evidence="1">Belongs to the RecJ family.</text>
</comment>
<dbReference type="InterPro" id="IPR001667">
    <property type="entry name" value="DDH_dom"/>
</dbReference>
<dbReference type="PANTHER" id="PTHR30255:SF2">
    <property type="entry name" value="SINGLE-STRANDED-DNA-SPECIFIC EXONUCLEASE RECJ"/>
    <property type="match status" value="1"/>
</dbReference>
<dbReference type="SUPFAM" id="SSF64182">
    <property type="entry name" value="DHH phosphoesterases"/>
    <property type="match status" value="1"/>
</dbReference>
<gene>
    <name evidence="9" type="ORF">AR1Y2_0934</name>
</gene>
<dbReference type="InterPro" id="IPR051673">
    <property type="entry name" value="SSDNA_exonuclease_RecJ"/>
</dbReference>
<dbReference type="AlphaFoldDB" id="A0A4P8IA47"/>
<dbReference type="InterPro" id="IPR041122">
    <property type="entry name" value="RecJ_OB"/>
</dbReference>
<dbReference type="EMBL" id="CP040058">
    <property type="protein sequence ID" value="QCP34388.1"/>
    <property type="molecule type" value="Genomic_DNA"/>
</dbReference>
<dbReference type="KEGG" id="arf:AR1Y2_0934"/>
<keyword evidence="3" id="KW-0540">Nuclease</keyword>
<evidence type="ECO:0000256" key="5">
    <source>
        <dbReference type="ARBA" id="ARBA00022839"/>
    </source>
</evidence>
<dbReference type="PANTHER" id="PTHR30255">
    <property type="entry name" value="SINGLE-STRANDED-DNA-SPECIFIC EXONUCLEASE RECJ"/>
    <property type="match status" value="1"/>
</dbReference>
<sequence length="574" mass="64993">MEKWFISKKKADFDQIGKKFGIDPVVARLIRNRDITDEEEIRRYLSGTLSDISDPAAMKGVKEACILLQEALRSGTKIRIISDYDVDGVISNYILWRSLKNLGGTVDYTIPDRIQDGYGMNTDMVLQAKKDGIGLIITCDNGIAAFEPVAEAKKLGMNVIVTDHHEVPYQMEDGRKQEILPPADAVVDPKQKGCEYPYKQLCGAGVAFQLMSALYRAEGREEKELEPLLCFLAIATVCDVVDLTKENRIFVREGLKRIGFTENIGLQALLKAHKLEDSEVNSYHLGFVIGPCINASGRLESAEKVLKLFLETDPDEALETAQELKELNDQRKGMTNDGVRDALEQISRNGYDRDKILVIYLPDCHESIAGIIAGRVKDKLHKPVFVLTKGREGIKGSGRSIETYHMFEAMNEVKDVFTRFGGHAMAAGCSLLDESKVDEFRLRINECCTLGQEDFIKKVTIDVDMPVDYITMGLVRQMAVLEPFGKENKRPLFAHRKLFIERIQVFGDNRNVIRLSLQSDRGTRMTGMIFEEEESFRQKMGEGKQYITCTYYPDINVYRGNESLQIRIQHYFFT</sequence>
<feature type="domain" description="DHHA1" evidence="7">
    <location>
        <begin position="354"/>
        <end position="448"/>
    </location>
</feature>
<proteinExistence type="inferred from homology"/>
<evidence type="ECO:0000256" key="2">
    <source>
        <dbReference type="ARBA" id="ARBA00019841"/>
    </source>
</evidence>
<reference evidence="9 10" key="1">
    <citation type="submission" date="2019-05" db="EMBL/GenBank/DDBJ databases">
        <title>Complete genome sequencing of Anaerostipes rhamnosivorans.</title>
        <authorList>
            <person name="Bui T.P.N."/>
            <person name="de Vos W.M."/>
        </authorList>
    </citation>
    <scope>NUCLEOTIDE SEQUENCE [LARGE SCALE GENOMIC DNA]</scope>
    <source>
        <strain evidence="9 10">1y2</strain>
    </source>
</reference>
<evidence type="ECO:0000256" key="3">
    <source>
        <dbReference type="ARBA" id="ARBA00022722"/>
    </source>
</evidence>
<feature type="domain" description="DDH" evidence="6">
    <location>
        <begin position="77"/>
        <end position="234"/>
    </location>
</feature>
<protein>
    <recommendedName>
        <fullName evidence="2">Single-stranded-DNA-specific exonuclease RecJ</fullName>
    </recommendedName>
</protein>
<evidence type="ECO:0000259" key="6">
    <source>
        <dbReference type="Pfam" id="PF01368"/>
    </source>
</evidence>
<dbReference type="RefSeq" id="WP_137327928.1">
    <property type="nucleotide sequence ID" value="NZ_CP040058.1"/>
</dbReference>
<dbReference type="GO" id="GO:0006281">
    <property type="term" value="P:DNA repair"/>
    <property type="evidence" value="ECO:0007669"/>
    <property type="project" value="InterPro"/>
</dbReference>
<dbReference type="Gene3D" id="3.10.310.30">
    <property type="match status" value="1"/>
</dbReference>
<keyword evidence="5 9" id="KW-0269">Exonuclease</keyword>
<evidence type="ECO:0000259" key="7">
    <source>
        <dbReference type="Pfam" id="PF02272"/>
    </source>
</evidence>
<dbReference type="Pfam" id="PF02272">
    <property type="entry name" value="DHHA1"/>
    <property type="match status" value="1"/>
</dbReference>
<evidence type="ECO:0000256" key="1">
    <source>
        <dbReference type="ARBA" id="ARBA00005915"/>
    </source>
</evidence>
<evidence type="ECO:0000256" key="4">
    <source>
        <dbReference type="ARBA" id="ARBA00022801"/>
    </source>
</evidence>
<dbReference type="GO" id="GO:0003676">
    <property type="term" value="F:nucleic acid binding"/>
    <property type="evidence" value="ECO:0007669"/>
    <property type="project" value="InterPro"/>
</dbReference>
<dbReference type="Gene3D" id="3.90.1640.30">
    <property type="match status" value="1"/>
</dbReference>
<keyword evidence="10" id="KW-1185">Reference proteome</keyword>
<accession>A0A4P8IA47</accession>
<dbReference type="InterPro" id="IPR004610">
    <property type="entry name" value="RecJ"/>
</dbReference>
<dbReference type="OrthoDB" id="9809852at2"/>
<dbReference type="GO" id="GO:0006310">
    <property type="term" value="P:DNA recombination"/>
    <property type="evidence" value="ECO:0007669"/>
    <property type="project" value="InterPro"/>
</dbReference>
<dbReference type="Pfam" id="PF17768">
    <property type="entry name" value="RecJ_OB"/>
    <property type="match status" value="1"/>
</dbReference>
<evidence type="ECO:0000259" key="8">
    <source>
        <dbReference type="Pfam" id="PF17768"/>
    </source>
</evidence>
<dbReference type="InterPro" id="IPR038763">
    <property type="entry name" value="DHH_sf"/>
</dbReference>
<feature type="domain" description="RecJ OB" evidence="8">
    <location>
        <begin position="461"/>
        <end position="570"/>
    </location>
</feature>
<dbReference type="Proteomes" id="UP000298653">
    <property type="component" value="Chromosome"/>
</dbReference>
<evidence type="ECO:0000313" key="10">
    <source>
        <dbReference type="Proteomes" id="UP000298653"/>
    </source>
</evidence>
<name>A0A4P8IA47_9FIRM</name>
<dbReference type="InterPro" id="IPR003156">
    <property type="entry name" value="DHHA1_dom"/>
</dbReference>
<organism evidence="9 10">
    <name type="scientific">Anaerostipes rhamnosivorans</name>
    <dbReference type="NCBI Taxonomy" id="1229621"/>
    <lineage>
        <taxon>Bacteria</taxon>
        <taxon>Bacillati</taxon>
        <taxon>Bacillota</taxon>
        <taxon>Clostridia</taxon>
        <taxon>Lachnospirales</taxon>
        <taxon>Lachnospiraceae</taxon>
        <taxon>Anaerostipes</taxon>
    </lineage>
</organism>
<dbReference type="Pfam" id="PF01368">
    <property type="entry name" value="DHH"/>
    <property type="match status" value="1"/>
</dbReference>
<dbReference type="GO" id="GO:0008409">
    <property type="term" value="F:5'-3' exonuclease activity"/>
    <property type="evidence" value="ECO:0007669"/>
    <property type="project" value="InterPro"/>
</dbReference>
<dbReference type="NCBIfam" id="TIGR00644">
    <property type="entry name" value="recJ"/>
    <property type="match status" value="1"/>
</dbReference>
<evidence type="ECO:0000313" key="9">
    <source>
        <dbReference type="EMBL" id="QCP34388.1"/>
    </source>
</evidence>
<keyword evidence="4 9" id="KW-0378">Hydrolase</keyword>